<organism evidence="3 4">
    <name type="scientific">Nonomuraea typhae</name>
    <dbReference type="NCBI Taxonomy" id="2603600"/>
    <lineage>
        <taxon>Bacteria</taxon>
        <taxon>Bacillati</taxon>
        <taxon>Actinomycetota</taxon>
        <taxon>Actinomycetes</taxon>
        <taxon>Streptosporangiales</taxon>
        <taxon>Streptosporangiaceae</taxon>
        <taxon>Nonomuraea</taxon>
    </lineage>
</organism>
<sequence length="293" mass="30621">MGVDPSAELGQTHLAVLRGERETSEARAAPGRLPAQLTSFVGRQEELRLLAGLLESARLVTVVGPGGVGKTRLVVEAMSRHRAHRRGRARLVSLAAVNTADGLVEAVLGTLSLAGSPPVGTPLERVVTLLAGGEGVLVLDNCEQISGAVAEFAGQLLQRQPDLAILATSREPLEVMGEALCRLGPLDLPPVDAGPDRASASAAVRLFLDRTARLRPGRVDHGAGRRHRAPTRRTAAGPGAGRGTTADHRWRCSAPRPSCTAAPERSNAPIKSSIEWRRSPASCTGRPGPPPSG</sequence>
<feature type="region of interest" description="Disordered" evidence="1">
    <location>
        <begin position="216"/>
        <end position="293"/>
    </location>
</feature>
<dbReference type="Proteomes" id="UP001612741">
    <property type="component" value="Unassembled WGS sequence"/>
</dbReference>
<evidence type="ECO:0000313" key="3">
    <source>
        <dbReference type="EMBL" id="MFI6501300.1"/>
    </source>
</evidence>
<comment type="caution">
    <text evidence="3">The sequence shown here is derived from an EMBL/GenBank/DDBJ whole genome shotgun (WGS) entry which is preliminary data.</text>
</comment>
<dbReference type="EMBL" id="JBITGY010000007">
    <property type="protein sequence ID" value="MFI6501300.1"/>
    <property type="molecule type" value="Genomic_DNA"/>
</dbReference>
<gene>
    <name evidence="3" type="ORF">ACIBG2_28255</name>
</gene>
<dbReference type="RefSeq" id="WP_397085727.1">
    <property type="nucleotide sequence ID" value="NZ_JBITGY010000007.1"/>
</dbReference>
<dbReference type="PANTHER" id="PTHR47691">
    <property type="entry name" value="REGULATOR-RELATED"/>
    <property type="match status" value="1"/>
</dbReference>
<name>A0ABW7YZE9_9ACTN</name>
<dbReference type="InterPro" id="IPR027417">
    <property type="entry name" value="P-loop_NTPase"/>
</dbReference>
<dbReference type="PANTHER" id="PTHR47691:SF3">
    <property type="entry name" value="HTH-TYPE TRANSCRIPTIONAL REGULATOR RV0890C-RELATED"/>
    <property type="match status" value="1"/>
</dbReference>
<protein>
    <submittedName>
        <fullName evidence="3">AAA family ATPase</fullName>
    </submittedName>
</protein>
<feature type="domain" description="Orc1-like AAA ATPase" evidence="2">
    <location>
        <begin position="40"/>
        <end position="159"/>
    </location>
</feature>
<evidence type="ECO:0000313" key="4">
    <source>
        <dbReference type="Proteomes" id="UP001612741"/>
    </source>
</evidence>
<reference evidence="3 4" key="1">
    <citation type="submission" date="2024-10" db="EMBL/GenBank/DDBJ databases">
        <title>The Natural Products Discovery Center: Release of the First 8490 Sequenced Strains for Exploring Actinobacteria Biosynthetic Diversity.</title>
        <authorList>
            <person name="Kalkreuter E."/>
            <person name="Kautsar S.A."/>
            <person name="Yang D."/>
            <person name="Bader C.D."/>
            <person name="Teijaro C.N."/>
            <person name="Fluegel L."/>
            <person name="Davis C.M."/>
            <person name="Simpson J.R."/>
            <person name="Lauterbach L."/>
            <person name="Steele A.D."/>
            <person name="Gui C."/>
            <person name="Meng S."/>
            <person name="Li G."/>
            <person name="Viehrig K."/>
            <person name="Ye F."/>
            <person name="Su P."/>
            <person name="Kiefer A.F."/>
            <person name="Nichols A."/>
            <person name="Cepeda A.J."/>
            <person name="Yan W."/>
            <person name="Fan B."/>
            <person name="Jiang Y."/>
            <person name="Adhikari A."/>
            <person name="Zheng C.-J."/>
            <person name="Schuster L."/>
            <person name="Cowan T.M."/>
            <person name="Smanski M.J."/>
            <person name="Chevrette M.G."/>
            <person name="De Carvalho L.P.S."/>
            <person name="Shen B."/>
        </authorList>
    </citation>
    <scope>NUCLEOTIDE SEQUENCE [LARGE SCALE GENOMIC DNA]</scope>
    <source>
        <strain evidence="3 4">NPDC050545</strain>
    </source>
</reference>
<dbReference type="InterPro" id="IPR041664">
    <property type="entry name" value="AAA_16"/>
</dbReference>
<keyword evidence="4" id="KW-1185">Reference proteome</keyword>
<dbReference type="Gene3D" id="3.40.50.300">
    <property type="entry name" value="P-loop containing nucleotide triphosphate hydrolases"/>
    <property type="match status" value="1"/>
</dbReference>
<proteinExistence type="predicted"/>
<evidence type="ECO:0000256" key="1">
    <source>
        <dbReference type="SAM" id="MobiDB-lite"/>
    </source>
</evidence>
<dbReference type="Pfam" id="PF13191">
    <property type="entry name" value="AAA_16"/>
    <property type="match status" value="1"/>
</dbReference>
<accession>A0ABW7YZE9</accession>
<evidence type="ECO:0000259" key="2">
    <source>
        <dbReference type="Pfam" id="PF13191"/>
    </source>
</evidence>
<dbReference type="SUPFAM" id="SSF52540">
    <property type="entry name" value="P-loop containing nucleoside triphosphate hydrolases"/>
    <property type="match status" value="1"/>
</dbReference>